<dbReference type="InterPro" id="IPR028082">
    <property type="entry name" value="Peripla_BP_I"/>
</dbReference>
<dbReference type="Pfam" id="PF13377">
    <property type="entry name" value="Peripla_BP_3"/>
    <property type="match status" value="1"/>
</dbReference>
<dbReference type="HOGENOM" id="CLU_037628_6_2_9"/>
<dbReference type="PROSITE" id="PS50932">
    <property type="entry name" value="HTH_LACI_2"/>
    <property type="match status" value="1"/>
</dbReference>
<evidence type="ECO:0000313" key="6">
    <source>
        <dbReference type="Proteomes" id="UP000033163"/>
    </source>
</evidence>
<keyword evidence="3" id="KW-0804">Transcription</keyword>
<dbReference type="AlphaFoldDB" id="A0A0E4HEC5"/>
<gene>
    <name evidence="5" type="ORF">PRIO_5241</name>
</gene>
<protein>
    <submittedName>
        <fullName evidence="5">Transcriptional regulator, LacI family</fullName>
    </submittedName>
</protein>
<evidence type="ECO:0000256" key="1">
    <source>
        <dbReference type="ARBA" id="ARBA00023015"/>
    </source>
</evidence>
<reference evidence="6" key="1">
    <citation type="submission" date="2015-03" db="EMBL/GenBank/DDBJ databases">
        <authorList>
            <person name="Wibberg D."/>
        </authorList>
    </citation>
    <scope>NUCLEOTIDE SEQUENCE [LARGE SCALE GENOMIC DNA]</scope>
</reference>
<proteinExistence type="predicted"/>
<dbReference type="Gene3D" id="3.40.50.2300">
    <property type="match status" value="2"/>
</dbReference>
<dbReference type="KEGG" id="pri:PRIO_5241"/>
<dbReference type="PANTHER" id="PTHR30146">
    <property type="entry name" value="LACI-RELATED TRANSCRIPTIONAL REPRESSOR"/>
    <property type="match status" value="1"/>
</dbReference>
<evidence type="ECO:0000313" key="5">
    <source>
        <dbReference type="EMBL" id="CQR57640.1"/>
    </source>
</evidence>
<organism evidence="5 6">
    <name type="scientific">Paenibacillus riograndensis SBR5</name>
    <dbReference type="NCBI Taxonomy" id="1073571"/>
    <lineage>
        <taxon>Bacteria</taxon>
        <taxon>Bacillati</taxon>
        <taxon>Bacillota</taxon>
        <taxon>Bacilli</taxon>
        <taxon>Bacillales</taxon>
        <taxon>Paenibacillaceae</taxon>
        <taxon>Paenibacillus</taxon>
        <taxon>Paenibacillus sonchi group</taxon>
    </lineage>
</organism>
<dbReference type="Gene3D" id="1.10.260.40">
    <property type="entry name" value="lambda repressor-like DNA-binding domains"/>
    <property type="match status" value="1"/>
</dbReference>
<evidence type="ECO:0000256" key="2">
    <source>
        <dbReference type="ARBA" id="ARBA00023125"/>
    </source>
</evidence>
<keyword evidence="1" id="KW-0805">Transcription regulation</keyword>
<dbReference type="PATRIC" id="fig|1073571.4.peg.5626"/>
<dbReference type="SUPFAM" id="SSF47413">
    <property type="entry name" value="lambda repressor-like DNA-binding domains"/>
    <property type="match status" value="1"/>
</dbReference>
<evidence type="ECO:0000259" key="4">
    <source>
        <dbReference type="PROSITE" id="PS50932"/>
    </source>
</evidence>
<dbReference type="SUPFAM" id="SSF53822">
    <property type="entry name" value="Periplasmic binding protein-like I"/>
    <property type="match status" value="1"/>
</dbReference>
<dbReference type="SMART" id="SM00354">
    <property type="entry name" value="HTH_LACI"/>
    <property type="match status" value="1"/>
</dbReference>
<dbReference type="GO" id="GO:0000976">
    <property type="term" value="F:transcription cis-regulatory region binding"/>
    <property type="evidence" value="ECO:0007669"/>
    <property type="project" value="TreeGrafter"/>
</dbReference>
<dbReference type="CDD" id="cd01392">
    <property type="entry name" value="HTH_LacI"/>
    <property type="match status" value="1"/>
</dbReference>
<feature type="domain" description="HTH lacI-type" evidence="4">
    <location>
        <begin position="17"/>
        <end position="74"/>
    </location>
</feature>
<dbReference type="Proteomes" id="UP000033163">
    <property type="component" value="Chromosome I"/>
</dbReference>
<dbReference type="InterPro" id="IPR046335">
    <property type="entry name" value="LacI/GalR-like_sensor"/>
</dbReference>
<dbReference type="Pfam" id="PF00356">
    <property type="entry name" value="LacI"/>
    <property type="match status" value="1"/>
</dbReference>
<sequence>MLCDTAKRGIVLKTKKVTITDIAKAMGLSPVSVSRALANQAGISDELKAKIVNKAAEMGYIKPRKHTPARILVLHQKPYQHDNSNFSYMVQGIEKALQEADTDYSIEFLDKDNQSRLILPYRLSKGFKFDGVIFIGRFNPEYVSFIQQEIPSLIFYVGYSPAYDYDSVWFSFLNAGYKQCKYLIDRGHSRIGFLGDLSAYRNKEKKTGITSALEEHGLTVDEALFFGRNEAFPARLAGLITDGLLPTAFICEHDFAAVELIRLLQGHGLKVPGDVSILSSGNTEVSAYSLPALTTMDLNIEYSCRTVVSTLLKRIAEPGKPAENIAVLSTLVERESVRTL</sequence>
<evidence type="ECO:0000256" key="3">
    <source>
        <dbReference type="ARBA" id="ARBA00023163"/>
    </source>
</evidence>
<dbReference type="GO" id="GO:0003700">
    <property type="term" value="F:DNA-binding transcription factor activity"/>
    <property type="evidence" value="ECO:0007669"/>
    <property type="project" value="TreeGrafter"/>
</dbReference>
<dbReference type="EMBL" id="LN831776">
    <property type="protein sequence ID" value="CQR57640.1"/>
    <property type="molecule type" value="Genomic_DNA"/>
</dbReference>
<dbReference type="RefSeq" id="WP_020428105.1">
    <property type="nucleotide sequence ID" value="NZ_AGBD01000561.1"/>
</dbReference>
<name>A0A0E4HEC5_9BACL</name>
<keyword evidence="2" id="KW-0238">DNA-binding</keyword>
<dbReference type="InterPro" id="IPR010982">
    <property type="entry name" value="Lambda_DNA-bd_dom_sf"/>
</dbReference>
<accession>A0A0E4HEC5</accession>
<dbReference type="PANTHER" id="PTHR30146:SF149">
    <property type="entry name" value="HTH-TYPE TRANSCRIPTIONAL REGULATOR EBGR"/>
    <property type="match status" value="1"/>
</dbReference>
<dbReference type="InterPro" id="IPR000843">
    <property type="entry name" value="HTH_LacI"/>
</dbReference>
<dbReference type="STRING" id="483937.AMQ84_13805"/>